<feature type="domain" description="Protein kinase" evidence="16">
    <location>
        <begin position="41"/>
        <end position="369"/>
    </location>
</feature>
<evidence type="ECO:0000313" key="18">
    <source>
        <dbReference type="Proteomes" id="UP000054937"/>
    </source>
</evidence>
<dbReference type="Gene3D" id="1.10.510.10">
    <property type="entry name" value="Transferase(Phosphotransferase) domain 1"/>
    <property type="match status" value="1"/>
</dbReference>
<dbReference type="GO" id="GO:0044773">
    <property type="term" value="P:mitotic DNA damage checkpoint signaling"/>
    <property type="evidence" value="ECO:0007669"/>
    <property type="project" value="TreeGrafter"/>
</dbReference>
<comment type="cofactor">
    <cofactor evidence="1">
        <name>Mg(2+)</name>
        <dbReference type="ChEBI" id="CHEBI:18420"/>
    </cofactor>
</comment>
<keyword evidence="9" id="KW-0106">Calcium</keyword>
<protein>
    <recommendedName>
        <fullName evidence="2">non-specific serine/threonine protein kinase</fullName>
        <ecNumber evidence="2">2.7.11.1</ecNumber>
    </recommendedName>
</protein>
<feature type="binding site" evidence="14">
    <location>
        <position position="70"/>
    </location>
    <ligand>
        <name>ATP</name>
        <dbReference type="ChEBI" id="CHEBI:30616"/>
    </ligand>
</feature>
<dbReference type="InterPro" id="IPR017441">
    <property type="entry name" value="Protein_kinase_ATP_BS"/>
</dbReference>
<evidence type="ECO:0000256" key="8">
    <source>
        <dbReference type="ARBA" id="ARBA00022777"/>
    </source>
</evidence>
<dbReference type="GO" id="GO:0004674">
    <property type="term" value="F:protein serine/threonine kinase activity"/>
    <property type="evidence" value="ECO:0007669"/>
    <property type="project" value="UniProtKB-KW"/>
</dbReference>
<dbReference type="SMART" id="SM00220">
    <property type="entry name" value="S_TKc"/>
    <property type="match status" value="1"/>
</dbReference>
<dbReference type="InterPro" id="IPR011009">
    <property type="entry name" value="Kinase-like_dom_sf"/>
</dbReference>
<evidence type="ECO:0000256" key="4">
    <source>
        <dbReference type="ARBA" id="ARBA00022679"/>
    </source>
</evidence>
<dbReference type="GO" id="GO:0005737">
    <property type="term" value="C:cytoplasm"/>
    <property type="evidence" value="ECO:0007669"/>
    <property type="project" value="TreeGrafter"/>
</dbReference>
<dbReference type="PANTHER" id="PTHR44167">
    <property type="entry name" value="OVARIAN-SPECIFIC SERINE/THREONINE-PROTEIN KINASE LOK-RELATED"/>
    <property type="match status" value="1"/>
</dbReference>
<evidence type="ECO:0000256" key="9">
    <source>
        <dbReference type="ARBA" id="ARBA00022837"/>
    </source>
</evidence>
<keyword evidence="7 14" id="KW-0547">Nucleotide-binding</keyword>
<dbReference type="GO" id="GO:0005524">
    <property type="term" value="F:ATP binding"/>
    <property type="evidence" value="ECO:0007669"/>
    <property type="project" value="UniProtKB-UniRule"/>
</dbReference>
<evidence type="ECO:0000256" key="2">
    <source>
        <dbReference type="ARBA" id="ARBA00012513"/>
    </source>
</evidence>
<comment type="catalytic activity">
    <reaction evidence="13">
        <text>L-seryl-[protein] + ATP = O-phospho-L-seryl-[protein] + ADP + H(+)</text>
        <dbReference type="Rhea" id="RHEA:17989"/>
        <dbReference type="Rhea" id="RHEA-COMP:9863"/>
        <dbReference type="Rhea" id="RHEA-COMP:11604"/>
        <dbReference type="ChEBI" id="CHEBI:15378"/>
        <dbReference type="ChEBI" id="CHEBI:29999"/>
        <dbReference type="ChEBI" id="CHEBI:30616"/>
        <dbReference type="ChEBI" id="CHEBI:83421"/>
        <dbReference type="ChEBI" id="CHEBI:456216"/>
        <dbReference type="EC" id="2.7.11.1"/>
    </reaction>
</comment>
<evidence type="ECO:0000256" key="10">
    <source>
        <dbReference type="ARBA" id="ARBA00022840"/>
    </source>
</evidence>
<dbReference type="EC" id="2.7.11.1" evidence="2"/>
<keyword evidence="10 14" id="KW-0067">ATP-binding</keyword>
<comment type="caution">
    <text evidence="17">The sequence shown here is derived from an EMBL/GenBank/DDBJ whole genome shotgun (WGS) entry which is preliminary data.</text>
</comment>
<keyword evidence="4" id="KW-0808">Transferase</keyword>
<organism evidence="17 18">
    <name type="scientific">Pseudocohnilembus persalinus</name>
    <name type="common">Ciliate</name>
    <dbReference type="NCBI Taxonomy" id="266149"/>
    <lineage>
        <taxon>Eukaryota</taxon>
        <taxon>Sar</taxon>
        <taxon>Alveolata</taxon>
        <taxon>Ciliophora</taxon>
        <taxon>Intramacronucleata</taxon>
        <taxon>Oligohymenophorea</taxon>
        <taxon>Scuticociliatia</taxon>
        <taxon>Philasterida</taxon>
        <taxon>Pseudocohnilembidae</taxon>
        <taxon>Pseudocohnilembus</taxon>
    </lineage>
</organism>
<dbReference type="FunFam" id="3.30.200.20:FF:000315">
    <property type="entry name" value="Calcium-dependent protein kinase 3"/>
    <property type="match status" value="1"/>
</dbReference>
<dbReference type="SUPFAM" id="SSF56112">
    <property type="entry name" value="Protein kinase-like (PK-like)"/>
    <property type="match status" value="1"/>
</dbReference>
<dbReference type="PROSITE" id="PS00108">
    <property type="entry name" value="PROTEIN_KINASE_ST"/>
    <property type="match status" value="1"/>
</dbReference>
<comment type="similarity">
    <text evidence="11">Belongs to the protein kinase superfamily. Ser/Thr protein kinase family. CDPK subfamily.</text>
</comment>
<dbReference type="PROSITE" id="PS00107">
    <property type="entry name" value="PROTEIN_KINASE_ATP"/>
    <property type="match status" value="1"/>
</dbReference>
<dbReference type="PANTHER" id="PTHR44167:SF18">
    <property type="entry name" value="PROTEIN KINASE DOMAIN-CONTAINING PROTEIN"/>
    <property type="match status" value="1"/>
</dbReference>
<evidence type="ECO:0000256" key="7">
    <source>
        <dbReference type="ARBA" id="ARBA00022741"/>
    </source>
</evidence>
<dbReference type="InParanoid" id="A0A0V0QQU8"/>
<dbReference type="OrthoDB" id="319848at2759"/>
<feature type="coiled-coil region" evidence="15">
    <location>
        <begin position="127"/>
        <end position="154"/>
    </location>
</feature>
<evidence type="ECO:0000256" key="5">
    <source>
        <dbReference type="ARBA" id="ARBA00022723"/>
    </source>
</evidence>
<keyword evidence="6" id="KW-0677">Repeat</keyword>
<comment type="catalytic activity">
    <reaction evidence="12">
        <text>L-threonyl-[protein] + ATP = O-phospho-L-threonyl-[protein] + ADP + H(+)</text>
        <dbReference type="Rhea" id="RHEA:46608"/>
        <dbReference type="Rhea" id="RHEA-COMP:11060"/>
        <dbReference type="Rhea" id="RHEA-COMP:11605"/>
        <dbReference type="ChEBI" id="CHEBI:15378"/>
        <dbReference type="ChEBI" id="CHEBI:30013"/>
        <dbReference type="ChEBI" id="CHEBI:30616"/>
        <dbReference type="ChEBI" id="CHEBI:61977"/>
        <dbReference type="ChEBI" id="CHEBI:456216"/>
        <dbReference type="EC" id="2.7.11.1"/>
    </reaction>
</comment>
<evidence type="ECO:0000256" key="14">
    <source>
        <dbReference type="PROSITE-ProRule" id="PRU10141"/>
    </source>
</evidence>
<dbReference type="GO" id="GO:0046872">
    <property type="term" value="F:metal ion binding"/>
    <property type="evidence" value="ECO:0007669"/>
    <property type="project" value="UniProtKB-KW"/>
</dbReference>
<keyword evidence="3" id="KW-0723">Serine/threonine-protein kinase</keyword>
<evidence type="ECO:0000259" key="16">
    <source>
        <dbReference type="PROSITE" id="PS50011"/>
    </source>
</evidence>
<dbReference type="Pfam" id="PF00069">
    <property type="entry name" value="Pkinase"/>
    <property type="match status" value="2"/>
</dbReference>
<keyword evidence="5" id="KW-0479">Metal-binding</keyword>
<keyword evidence="15" id="KW-0175">Coiled coil</keyword>
<reference evidence="17 18" key="1">
    <citation type="journal article" date="2015" name="Sci. Rep.">
        <title>Genome of the facultative scuticociliatosis pathogen Pseudocohnilembus persalinus provides insight into its virulence through horizontal gene transfer.</title>
        <authorList>
            <person name="Xiong J."/>
            <person name="Wang G."/>
            <person name="Cheng J."/>
            <person name="Tian M."/>
            <person name="Pan X."/>
            <person name="Warren A."/>
            <person name="Jiang C."/>
            <person name="Yuan D."/>
            <person name="Miao W."/>
        </authorList>
    </citation>
    <scope>NUCLEOTIDE SEQUENCE [LARGE SCALE GENOMIC DNA]</scope>
    <source>
        <strain evidence="17">36N120E</strain>
    </source>
</reference>
<evidence type="ECO:0000256" key="11">
    <source>
        <dbReference type="ARBA" id="ARBA00024334"/>
    </source>
</evidence>
<sequence>MNVHKDKLVLLEVLINNQSVIQELYKNIQCSIIQYGFHEHYKPKKKIGKGSFACVYLAEHLKTGKDFAVKAFLKEKLNEEDKGFECLYNEINMLKVLNHPNIMTLYEVWESENSYYFILNLCQHGSLTEQISLAKKYKKNLQLLKKQKSQNFEESTHTGGSQKILPNNQGLSSLNHLNQLNSTSILNQNQIQRVPPLLIKSEIKYVMKQLLSALAHTYNKQIMHRDIKPDNIMISAKNQLEVVIADFGLGTYTNQTSYIYPKCGTPGYVAPEIINLKGSKEELKNINYSAICDMFSMGATFYFLVTLKQLFMGANTKETILLNKKCEIDYNSPEFKEMPSEVLDLIKKMLEIDPEKRITPQEAMEHPWLQDVNLNDSSKLGLFSQKSLKVQLEQEKFNVDETEISSDEGSHNIRKKLNILNFQNTCFSKMSPSRSALSQIQSQFRFSDKCQSTNFNSNLNSTIEQQDRYFEKELKSFNSYNSEIQTSFRSCLSHQSSLVFKNAAYHYSKNRMLSIDDKLEKMEDETSNKNFETNLFSQHGNRLKAPGNKLQFNSNPFKLF</sequence>
<accession>A0A0V0QQU8</accession>
<evidence type="ECO:0000256" key="13">
    <source>
        <dbReference type="ARBA" id="ARBA00048679"/>
    </source>
</evidence>
<gene>
    <name evidence="17" type="ORF">PPERSA_05645</name>
</gene>
<evidence type="ECO:0000256" key="6">
    <source>
        <dbReference type="ARBA" id="ARBA00022737"/>
    </source>
</evidence>
<evidence type="ECO:0000313" key="17">
    <source>
        <dbReference type="EMBL" id="KRX04384.1"/>
    </source>
</evidence>
<evidence type="ECO:0000256" key="3">
    <source>
        <dbReference type="ARBA" id="ARBA00022527"/>
    </source>
</evidence>
<dbReference type="Proteomes" id="UP000054937">
    <property type="component" value="Unassembled WGS sequence"/>
</dbReference>
<dbReference type="Gene3D" id="3.30.200.20">
    <property type="entry name" value="Phosphorylase Kinase, domain 1"/>
    <property type="match status" value="1"/>
</dbReference>
<evidence type="ECO:0000256" key="15">
    <source>
        <dbReference type="SAM" id="Coils"/>
    </source>
</evidence>
<name>A0A0V0QQU8_PSEPJ</name>
<keyword evidence="18" id="KW-1185">Reference proteome</keyword>
<dbReference type="InterPro" id="IPR008271">
    <property type="entry name" value="Ser/Thr_kinase_AS"/>
</dbReference>
<dbReference type="EMBL" id="LDAU01000118">
    <property type="protein sequence ID" value="KRX04384.1"/>
    <property type="molecule type" value="Genomic_DNA"/>
</dbReference>
<proteinExistence type="inferred from homology"/>
<evidence type="ECO:0000256" key="12">
    <source>
        <dbReference type="ARBA" id="ARBA00047899"/>
    </source>
</evidence>
<evidence type="ECO:0000256" key="1">
    <source>
        <dbReference type="ARBA" id="ARBA00001946"/>
    </source>
</evidence>
<dbReference type="AlphaFoldDB" id="A0A0V0QQU8"/>
<dbReference type="PROSITE" id="PS50011">
    <property type="entry name" value="PROTEIN_KINASE_DOM"/>
    <property type="match status" value="1"/>
</dbReference>
<dbReference type="GO" id="GO:0005634">
    <property type="term" value="C:nucleus"/>
    <property type="evidence" value="ECO:0007669"/>
    <property type="project" value="TreeGrafter"/>
</dbReference>
<dbReference type="InterPro" id="IPR000719">
    <property type="entry name" value="Prot_kinase_dom"/>
</dbReference>
<keyword evidence="8 17" id="KW-0418">Kinase</keyword>